<dbReference type="EC" id="4.2.1.59" evidence="3"/>
<evidence type="ECO:0000256" key="2">
    <source>
        <dbReference type="ARBA" id="ARBA00023239"/>
    </source>
</evidence>
<accession>A0ABS5AS71</accession>
<dbReference type="InterPro" id="IPR029069">
    <property type="entry name" value="HotDog_dom_sf"/>
</dbReference>
<comment type="similarity">
    <text evidence="1">Belongs to the thioester dehydratase family. FabZ subfamily.</text>
</comment>
<evidence type="ECO:0000313" key="4">
    <source>
        <dbReference type="Proteomes" id="UP001519363"/>
    </source>
</evidence>
<dbReference type="PANTHER" id="PTHR30272:SF1">
    <property type="entry name" value="3-HYDROXYACYL-[ACYL-CARRIER-PROTEIN] DEHYDRATASE"/>
    <property type="match status" value="1"/>
</dbReference>
<dbReference type="RefSeq" id="WP_086786538.1">
    <property type="nucleotide sequence ID" value="NZ_JAGIOO010000001.1"/>
</dbReference>
<dbReference type="Proteomes" id="UP001519363">
    <property type="component" value="Unassembled WGS sequence"/>
</dbReference>
<organism evidence="3 4">
    <name type="scientific">Crossiella equi</name>
    <dbReference type="NCBI Taxonomy" id="130796"/>
    <lineage>
        <taxon>Bacteria</taxon>
        <taxon>Bacillati</taxon>
        <taxon>Actinomycetota</taxon>
        <taxon>Actinomycetes</taxon>
        <taxon>Pseudonocardiales</taxon>
        <taxon>Pseudonocardiaceae</taxon>
        <taxon>Crossiella</taxon>
    </lineage>
</organism>
<name>A0ABS5AS71_9PSEU</name>
<dbReference type="PANTHER" id="PTHR30272">
    <property type="entry name" value="3-HYDROXYACYL-[ACYL-CARRIER-PROTEIN] DEHYDRATASE"/>
    <property type="match status" value="1"/>
</dbReference>
<dbReference type="CDD" id="cd01288">
    <property type="entry name" value="FabZ"/>
    <property type="match status" value="1"/>
</dbReference>
<dbReference type="EMBL" id="JAGIOO010000001">
    <property type="protein sequence ID" value="MBP2479271.1"/>
    <property type="molecule type" value="Genomic_DNA"/>
</dbReference>
<comment type="caution">
    <text evidence="3">The sequence shown here is derived from an EMBL/GenBank/DDBJ whole genome shotgun (WGS) entry which is preliminary data.</text>
</comment>
<proteinExistence type="inferred from homology"/>
<evidence type="ECO:0000256" key="1">
    <source>
        <dbReference type="ARBA" id="ARBA00009174"/>
    </source>
</evidence>
<dbReference type="SUPFAM" id="SSF54637">
    <property type="entry name" value="Thioesterase/thiol ester dehydrase-isomerase"/>
    <property type="match status" value="1"/>
</dbReference>
<evidence type="ECO:0000313" key="3">
    <source>
        <dbReference type="EMBL" id="MBP2479271.1"/>
    </source>
</evidence>
<keyword evidence="2 3" id="KW-0456">Lyase</keyword>
<sequence>MITTTDIARLLPHRYPMLLVDQVLEVYPGKEIVAVKAVTRNEPFFADAAEQVTEELVYPVTLLLESWGQSAVLLALLSREEQGTKRDEQVLLGGATGVEFLHPVRPGDVVEHRVRLVRGSETTVVAEGEGRVGDKVVFTVNRLLLAFRAADAVN</sequence>
<dbReference type="Pfam" id="PF07977">
    <property type="entry name" value="FabA"/>
    <property type="match status" value="1"/>
</dbReference>
<dbReference type="GO" id="GO:0019171">
    <property type="term" value="F:(3R)-hydroxyacyl-[acyl-carrier-protein] dehydratase activity"/>
    <property type="evidence" value="ECO:0007669"/>
    <property type="project" value="UniProtKB-EC"/>
</dbReference>
<dbReference type="Gene3D" id="3.10.129.10">
    <property type="entry name" value="Hotdog Thioesterase"/>
    <property type="match status" value="1"/>
</dbReference>
<keyword evidence="4" id="KW-1185">Reference proteome</keyword>
<gene>
    <name evidence="3" type="ORF">JOF53_008143</name>
</gene>
<reference evidence="3 4" key="1">
    <citation type="submission" date="2021-03" db="EMBL/GenBank/DDBJ databases">
        <title>Sequencing the genomes of 1000 actinobacteria strains.</title>
        <authorList>
            <person name="Klenk H.-P."/>
        </authorList>
    </citation>
    <scope>NUCLEOTIDE SEQUENCE [LARGE SCALE GENOMIC DNA]</scope>
    <source>
        <strain evidence="3 4">DSM 44580</strain>
    </source>
</reference>
<protein>
    <submittedName>
        <fullName evidence="3">3-hydroxyacyl-[acyl-carrier-protein] dehydratase</fullName>
        <ecNumber evidence="3">4.2.1.59</ecNumber>
    </submittedName>
</protein>
<dbReference type="InterPro" id="IPR013114">
    <property type="entry name" value="FabA_FabZ"/>
</dbReference>